<sequence>MENSAAAMNLLDFSEKSVLCWLATVSAEATPNVSPKEIFTFINEELMLIANIASPESERNILANPNVCVSFIDIFEQRGFKVKGTAQVITVEDEHWSEYLAALKVLAGESFPIKTIFAVMVTSTAKIMAPSYGLFPESTTPASQIESALKTYNVKRL</sequence>
<dbReference type="InterPro" id="IPR012349">
    <property type="entry name" value="Split_barrel_FMN-bd"/>
</dbReference>
<dbReference type="InterPro" id="IPR011576">
    <property type="entry name" value="Pyridox_Oxase_N"/>
</dbReference>
<protein>
    <submittedName>
        <fullName evidence="2">Predicted flavin-nucleotide-binding protein, pyridoxine 5'-phosphate oxidase superfamily</fullName>
    </submittedName>
</protein>
<gene>
    <name evidence="2" type="ORF">Ga0061065_10852</name>
</gene>
<dbReference type="STRING" id="1137284.GCA_001418205_02574"/>
<dbReference type="PANTHER" id="PTHR40660">
    <property type="entry name" value="5'-PHOSPHATE OXIDASE PUTATIVE DOMAIN-CONTAINING PROTEIN-RELATED"/>
    <property type="match status" value="1"/>
</dbReference>
<dbReference type="Gene3D" id="2.30.110.10">
    <property type="entry name" value="Electron Transport, Fmn-binding Protein, Chain A"/>
    <property type="match status" value="1"/>
</dbReference>
<name>A0A0K6IN82_9GAMM</name>
<dbReference type="Pfam" id="PF01243">
    <property type="entry name" value="PNPOx_N"/>
    <property type="match status" value="1"/>
</dbReference>
<dbReference type="RefSeq" id="WP_245624714.1">
    <property type="nucleotide sequence ID" value="NZ_CYHG01000008.1"/>
</dbReference>
<keyword evidence="3" id="KW-1185">Reference proteome</keyword>
<dbReference type="EMBL" id="CYHG01000008">
    <property type="protein sequence ID" value="CUB04762.1"/>
    <property type="molecule type" value="Genomic_DNA"/>
</dbReference>
<dbReference type="PANTHER" id="PTHR40660:SF1">
    <property type="entry name" value="5'-PHOSPHATE OXIDASE PUTATIVE DOMAIN-CONTAINING PROTEIN-RELATED"/>
    <property type="match status" value="1"/>
</dbReference>
<evidence type="ECO:0000259" key="1">
    <source>
        <dbReference type="Pfam" id="PF01243"/>
    </source>
</evidence>
<dbReference type="SUPFAM" id="SSF50475">
    <property type="entry name" value="FMN-binding split barrel"/>
    <property type="match status" value="1"/>
</dbReference>
<dbReference type="Proteomes" id="UP000182769">
    <property type="component" value="Unassembled WGS sequence"/>
</dbReference>
<proteinExistence type="predicted"/>
<reference evidence="3" key="1">
    <citation type="submission" date="2015-08" db="EMBL/GenBank/DDBJ databases">
        <authorList>
            <person name="Varghese N."/>
        </authorList>
    </citation>
    <scope>NUCLEOTIDE SEQUENCE [LARGE SCALE GENOMIC DNA]</scope>
    <source>
        <strain evidence="3">JCM 18476</strain>
    </source>
</reference>
<evidence type="ECO:0000313" key="3">
    <source>
        <dbReference type="Proteomes" id="UP000182769"/>
    </source>
</evidence>
<dbReference type="AlphaFoldDB" id="A0A0K6IN82"/>
<feature type="domain" description="Pyridoxamine 5'-phosphate oxidase N-terminal" evidence="1">
    <location>
        <begin position="11"/>
        <end position="104"/>
    </location>
</feature>
<organism evidence="2 3">
    <name type="scientific">Marinomonas fungiae</name>
    <dbReference type="NCBI Taxonomy" id="1137284"/>
    <lineage>
        <taxon>Bacteria</taxon>
        <taxon>Pseudomonadati</taxon>
        <taxon>Pseudomonadota</taxon>
        <taxon>Gammaproteobacteria</taxon>
        <taxon>Oceanospirillales</taxon>
        <taxon>Oceanospirillaceae</taxon>
        <taxon>Marinomonas</taxon>
    </lineage>
</organism>
<accession>A0A0K6IN82</accession>
<evidence type="ECO:0000313" key="2">
    <source>
        <dbReference type="EMBL" id="CUB04762.1"/>
    </source>
</evidence>